<dbReference type="Gene3D" id="3.40.50.720">
    <property type="entry name" value="NAD(P)-binding Rossmann-like Domain"/>
    <property type="match status" value="2"/>
</dbReference>
<keyword evidence="8" id="KW-1185">Reference proteome</keyword>
<feature type="compositionally biased region" description="Basic and acidic residues" evidence="4">
    <location>
        <begin position="72"/>
        <end position="88"/>
    </location>
</feature>
<sequence>MDGRLRSRRERSRRHRRQHGHLRPAQRPAVLGRLREAVPRRPDRPQPRDHRLGRRRNETCSSSWLFGSPLHGDAHLGRPADGRPDTGTHEATTQHLLCRCAGQGQPVGPRHRGGLHTAKLARHVESSDRADRCGAAPGPHRLPSAGHQRRAGHRRLSVGRPPHPQRAGQHRQDPAVDRHRPLLHHSRRAQRAGRYDREVDFKAVEVRVLAHFTPGDKVRELLAPESDWLDVRYCAEDDDETFYRELPEADVIWHVLRPLSGDDLELATRCRLVHKLGAGVNTVDVDAATRLGIGVANMPGANAPSVAEGTVLLMLAALRRLVTLDAATRQGRGWPSDPALGETVRDVGSCTVGLVGYGNVAKQVETIVTAMGAQVLHTSTRDDGTPGWRPLAALLADSDVVSLHLPLTEKTSALLDAEKLALMKRDAVLVNTSRGAIVDEQALADALREGGLAAAGLDVFAVEPVPADNPLLTLDNVVVTPHVTWYTADTMRRYLAVGVDNCRRLRAGEQLVNLVNEVAVARG</sequence>
<dbReference type="GO" id="GO:0016616">
    <property type="term" value="F:oxidoreductase activity, acting on the CH-OH group of donors, NAD or NADP as acceptor"/>
    <property type="evidence" value="ECO:0007669"/>
    <property type="project" value="InterPro"/>
</dbReference>
<dbReference type="InterPro" id="IPR050418">
    <property type="entry name" value="D-iso_2-hydroxyacid_DH_PdxB"/>
</dbReference>
<evidence type="ECO:0000313" key="8">
    <source>
        <dbReference type="Proteomes" id="UP000315759"/>
    </source>
</evidence>
<dbReference type="SUPFAM" id="SSF52283">
    <property type="entry name" value="Formate/glycerate dehydrogenase catalytic domain-like"/>
    <property type="match status" value="1"/>
</dbReference>
<dbReference type="AlphaFoldDB" id="A0A544W413"/>
<proteinExistence type="inferred from homology"/>
<feature type="compositionally biased region" description="Basic residues" evidence="4">
    <location>
        <begin position="1"/>
        <end position="24"/>
    </location>
</feature>
<feature type="domain" description="D-isomer specific 2-hydroxyacid dehydrogenase NAD-binding" evidence="6">
    <location>
        <begin position="312"/>
        <end position="483"/>
    </location>
</feature>
<dbReference type="PANTHER" id="PTHR43761">
    <property type="entry name" value="D-ISOMER SPECIFIC 2-HYDROXYACID DEHYDROGENASE FAMILY PROTEIN (AFU_ORTHOLOGUE AFUA_1G13630)"/>
    <property type="match status" value="1"/>
</dbReference>
<evidence type="ECO:0000259" key="5">
    <source>
        <dbReference type="Pfam" id="PF00389"/>
    </source>
</evidence>
<protein>
    <recommendedName>
        <fullName evidence="9">Hydroxyacid dehydrogenase</fullName>
    </recommendedName>
</protein>
<keyword evidence="2" id="KW-0560">Oxidoreductase</keyword>
<keyword evidence="3" id="KW-0520">NAD</keyword>
<comment type="similarity">
    <text evidence="1">Belongs to the D-isomer specific 2-hydroxyacid dehydrogenase family.</text>
</comment>
<dbReference type="Pfam" id="PF00389">
    <property type="entry name" value="2-Hacid_dh"/>
    <property type="match status" value="1"/>
</dbReference>
<feature type="region of interest" description="Disordered" evidence="4">
    <location>
        <begin position="123"/>
        <end position="191"/>
    </location>
</feature>
<name>A0A544W413_9MYCO</name>
<dbReference type="Proteomes" id="UP000315759">
    <property type="component" value="Unassembled WGS sequence"/>
</dbReference>
<evidence type="ECO:0008006" key="9">
    <source>
        <dbReference type="Google" id="ProtNLM"/>
    </source>
</evidence>
<dbReference type="EMBL" id="VIFX01000009">
    <property type="protein sequence ID" value="TQR86970.1"/>
    <property type="molecule type" value="Genomic_DNA"/>
</dbReference>
<dbReference type="InterPro" id="IPR006140">
    <property type="entry name" value="D-isomer_DH_NAD-bd"/>
</dbReference>
<reference evidence="7 8" key="1">
    <citation type="submission" date="2018-10" db="EMBL/GenBank/DDBJ databases">
        <title>Draft genome of Mycobacterium hodleri strain B.</title>
        <authorList>
            <person name="Amande T.J."/>
            <person name="Mcgenity T.J."/>
        </authorList>
    </citation>
    <scope>NUCLEOTIDE SEQUENCE [LARGE SCALE GENOMIC DNA]</scope>
    <source>
        <strain evidence="7 8">B</strain>
    </source>
</reference>
<organism evidence="7 8">
    <name type="scientific">Mycolicibacterium hodleri</name>
    <dbReference type="NCBI Taxonomy" id="49897"/>
    <lineage>
        <taxon>Bacteria</taxon>
        <taxon>Bacillati</taxon>
        <taxon>Actinomycetota</taxon>
        <taxon>Actinomycetes</taxon>
        <taxon>Mycobacteriales</taxon>
        <taxon>Mycobacteriaceae</taxon>
        <taxon>Mycolicibacterium</taxon>
    </lineage>
</organism>
<dbReference type="PANTHER" id="PTHR43761:SF1">
    <property type="entry name" value="D-ISOMER SPECIFIC 2-HYDROXYACID DEHYDROGENASE CATALYTIC DOMAIN-CONTAINING PROTEIN-RELATED"/>
    <property type="match status" value="1"/>
</dbReference>
<evidence type="ECO:0000256" key="2">
    <source>
        <dbReference type="ARBA" id="ARBA00023002"/>
    </source>
</evidence>
<feature type="compositionally biased region" description="Basic and acidic residues" evidence="4">
    <location>
        <begin position="170"/>
        <end position="180"/>
    </location>
</feature>
<evidence type="ECO:0000259" key="6">
    <source>
        <dbReference type="Pfam" id="PF02826"/>
    </source>
</evidence>
<dbReference type="PROSITE" id="PS00671">
    <property type="entry name" value="D_2_HYDROXYACID_DH_3"/>
    <property type="match status" value="1"/>
</dbReference>
<evidence type="ECO:0000256" key="4">
    <source>
        <dbReference type="SAM" id="MobiDB-lite"/>
    </source>
</evidence>
<dbReference type="InterPro" id="IPR029753">
    <property type="entry name" value="D-isomer_DH_CS"/>
</dbReference>
<dbReference type="Pfam" id="PF02826">
    <property type="entry name" value="2-Hacid_dh_C"/>
    <property type="match status" value="1"/>
</dbReference>
<feature type="region of interest" description="Disordered" evidence="4">
    <location>
        <begin position="1"/>
        <end position="89"/>
    </location>
</feature>
<evidence type="ECO:0000256" key="1">
    <source>
        <dbReference type="ARBA" id="ARBA00005854"/>
    </source>
</evidence>
<dbReference type="InterPro" id="IPR036291">
    <property type="entry name" value="NAD(P)-bd_dom_sf"/>
</dbReference>
<comment type="caution">
    <text evidence="7">The sequence shown here is derived from an EMBL/GenBank/DDBJ whole genome shotgun (WGS) entry which is preliminary data.</text>
</comment>
<accession>A0A544W413</accession>
<evidence type="ECO:0000313" key="7">
    <source>
        <dbReference type="EMBL" id="TQR86970.1"/>
    </source>
</evidence>
<feature type="compositionally biased region" description="Basic residues" evidence="4">
    <location>
        <begin position="181"/>
        <end position="191"/>
    </location>
</feature>
<dbReference type="PROSITE" id="PS00670">
    <property type="entry name" value="D_2_HYDROXYACID_DH_2"/>
    <property type="match status" value="1"/>
</dbReference>
<gene>
    <name evidence="7" type="ORF">D8S82_09395</name>
</gene>
<feature type="compositionally biased region" description="Basic residues" evidence="4">
    <location>
        <begin position="147"/>
        <end position="157"/>
    </location>
</feature>
<dbReference type="CDD" id="cd12175">
    <property type="entry name" value="2-Hacid_dh_11"/>
    <property type="match status" value="1"/>
</dbReference>
<dbReference type="SUPFAM" id="SSF51735">
    <property type="entry name" value="NAD(P)-binding Rossmann-fold domains"/>
    <property type="match status" value="1"/>
</dbReference>
<evidence type="ECO:0000256" key="3">
    <source>
        <dbReference type="ARBA" id="ARBA00023027"/>
    </source>
</evidence>
<dbReference type="GO" id="GO:0051287">
    <property type="term" value="F:NAD binding"/>
    <property type="evidence" value="ECO:0007669"/>
    <property type="project" value="InterPro"/>
</dbReference>
<feature type="compositionally biased region" description="Basic and acidic residues" evidence="4">
    <location>
        <begin position="123"/>
        <end position="132"/>
    </location>
</feature>
<feature type="compositionally biased region" description="Basic and acidic residues" evidence="4">
    <location>
        <begin position="33"/>
        <end position="58"/>
    </location>
</feature>
<dbReference type="InterPro" id="IPR006139">
    <property type="entry name" value="D-isomer_2_OHA_DH_cat_dom"/>
</dbReference>
<feature type="domain" description="D-isomer specific 2-hydroxyacid dehydrogenase catalytic" evidence="5">
    <location>
        <begin position="227"/>
        <end position="516"/>
    </location>
</feature>